<dbReference type="Gene3D" id="3.40.50.1010">
    <property type="entry name" value="5'-nuclease"/>
    <property type="match status" value="1"/>
</dbReference>
<evidence type="ECO:0000313" key="7">
    <source>
        <dbReference type="Proteomes" id="UP000603904"/>
    </source>
</evidence>
<gene>
    <name evidence="6" type="ORF">Mco01_75860</name>
</gene>
<name>A0ABQ4GC54_9ACTN</name>
<evidence type="ECO:0000313" key="6">
    <source>
        <dbReference type="EMBL" id="GIH44586.1"/>
    </source>
</evidence>
<evidence type="ECO:0000259" key="5">
    <source>
        <dbReference type="Pfam" id="PF13638"/>
    </source>
</evidence>
<dbReference type="Proteomes" id="UP000603904">
    <property type="component" value="Unassembled WGS sequence"/>
</dbReference>
<sequence>MLRLYPGSNRTDVYETLRMVHGAALNAYAARTAPGIDFYNGYMRWTHESARLLRHRLRAEDIDRLIFTRRYSAIQTSPHPAAPPILDLVEMELIERIEDIKDEFDELRGLMERWQDIEHFVVPETSMIMNYSWTLDCWDLAPLLKAGESTIHLVIPLAVVDELDNLKDRGQDRARTRARTSLRTIVGALTDPRDIGTLRESGFSPNDTSDTTPRGAITIEVLFDDPRHERLPNMDEEIIDRAVTVRDLAGRPVIFMTNDTGQSLRARRAGLEVLMMPRSEEK</sequence>
<evidence type="ECO:0000256" key="3">
    <source>
        <dbReference type="ARBA" id="ARBA00022801"/>
    </source>
</evidence>
<keyword evidence="4" id="KW-0460">Magnesium</keyword>
<keyword evidence="2" id="KW-0479">Metal-binding</keyword>
<dbReference type="Pfam" id="PF13638">
    <property type="entry name" value="PIN_4"/>
    <property type="match status" value="1"/>
</dbReference>
<evidence type="ECO:0000256" key="2">
    <source>
        <dbReference type="ARBA" id="ARBA00022723"/>
    </source>
</evidence>
<keyword evidence="7" id="KW-1185">Reference proteome</keyword>
<protein>
    <recommendedName>
        <fullName evidence="5">PIN domain-containing protein</fullName>
    </recommendedName>
</protein>
<dbReference type="RefSeq" id="WP_204061569.1">
    <property type="nucleotide sequence ID" value="NZ_BAAAGP010000030.1"/>
</dbReference>
<organism evidence="6 7">
    <name type="scientific">Microbispora corallina</name>
    <dbReference type="NCBI Taxonomy" id="83302"/>
    <lineage>
        <taxon>Bacteria</taxon>
        <taxon>Bacillati</taxon>
        <taxon>Actinomycetota</taxon>
        <taxon>Actinomycetes</taxon>
        <taxon>Streptosporangiales</taxon>
        <taxon>Streptosporangiaceae</taxon>
        <taxon>Microbispora</taxon>
    </lineage>
</organism>
<comment type="caution">
    <text evidence="6">The sequence shown here is derived from an EMBL/GenBank/DDBJ whole genome shotgun (WGS) entry which is preliminary data.</text>
</comment>
<reference evidence="6 7" key="1">
    <citation type="submission" date="2021-01" db="EMBL/GenBank/DDBJ databases">
        <title>Whole genome shotgun sequence of Microbispora corallina NBRC 16416.</title>
        <authorList>
            <person name="Komaki H."/>
            <person name="Tamura T."/>
        </authorList>
    </citation>
    <scope>NUCLEOTIDE SEQUENCE [LARGE SCALE GENOMIC DNA]</scope>
    <source>
        <strain evidence="6 7">NBRC 16416</strain>
    </source>
</reference>
<feature type="domain" description="PIN" evidence="5">
    <location>
        <begin position="144"/>
        <end position="273"/>
    </location>
</feature>
<evidence type="ECO:0000256" key="4">
    <source>
        <dbReference type="ARBA" id="ARBA00022842"/>
    </source>
</evidence>
<keyword evidence="1" id="KW-0540">Nuclease</keyword>
<keyword evidence="3" id="KW-0378">Hydrolase</keyword>
<accession>A0ABQ4GC54</accession>
<dbReference type="InterPro" id="IPR002716">
    <property type="entry name" value="PIN_dom"/>
</dbReference>
<evidence type="ECO:0000256" key="1">
    <source>
        <dbReference type="ARBA" id="ARBA00022722"/>
    </source>
</evidence>
<dbReference type="EMBL" id="BOOC01000064">
    <property type="protein sequence ID" value="GIH44586.1"/>
    <property type="molecule type" value="Genomic_DNA"/>
</dbReference>
<proteinExistence type="predicted"/>